<feature type="chain" id="PRO_5025372963" evidence="1">
    <location>
        <begin position="27"/>
        <end position="111"/>
    </location>
</feature>
<dbReference type="EMBL" id="WOCE01000011">
    <property type="protein sequence ID" value="KAE9604636.1"/>
    <property type="molecule type" value="Genomic_DNA"/>
</dbReference>
<keyword evidence="1" id="KW-0732">Signal</keyword>
<accession>A0A6A4PTK9</accession>
<keyword evidence="3" id="KW-1185">Reference proteome</keyword>
<feature type="signal peptide" evidence="1">
    <location>
        <begin position="1"/>
        <end position="26"/>
    </location>
</feature>
<dbReference type="Proteomes" id="UP000447434">
    <property type="component" value="Chromosome 11"/>
</dbReference>
<gene>
    <name evidence="2" type="ORF">Lalb_Chr11g0073901</name>
</gene>
<name>A0A6A4PTK9_LUPAL</name>
<sequence length="111" mass="12216">MYTFFYYFLMMVVFLGQCTTPYGGSGSPPSGYVGVECLMVSPSDFVDSLGTIVNVLQGVTTSVLNATHSNNHAMSDCMELLDLSKDLLDWSISTTKSSKGTHLYIYIYNII</sequence>
<comment type="caution">
    <text evidence="2">The sequence shown here is derived from an EMBL/GenBank/DDBJ whole genome shotgun (WGS) entry which is preliminary data.</text>
</comment>
<evidence type="ECO:0000313" key="3">
    <source>
        <dbReference type="Proteomes" id="UP000447434"/>
    </source>
</evidence>
<organism evidence="2 3">
    <name type="scientific">Lupinus albus</name>
    <name type="common">White lupine</name>
    <name type="synonym">Lupinus termis</name>
    <dbReference type="NCBI Taxonomy" id="3870"/>
    <lineage>
        <taxon>Eukaryota</taxon>
        <taxon>Viridiplantae</taxon>
        <taxon>Streptophyta</taxon>
        <taxon>Embryophyta</taxon>
        <taxon>Tracheophyta</taxon>
        <taxon>Spermatophyta</taxon>
        <taxon>Magnoliopsida</taxon>
        <taxon>eudicotyledons</taxon>
        <taxon>Gunneridae</taxon>
        <taxon>Pentapetalae</taxon>
        <taxon>rosids</taxon>
        <taxon>fabids</taxon>
        <taxon>Fabales</taxon>
        <taxon>Fabaceae</taxon>
        <taxon>Papilionoideae</taxon>
        <taxon>50 kb inversion clade</taxon>
        <taxon>genistoids sensu lato</taxon>
        <taxon>core genistoids</taxon>
        <taxon>Genisteae</taxon>
        <taxon>Lupinus</taxon>
    </lineage>
</organism>
<proteinExistence type="predicted"/>
<protein>
    <submittedName>
        <fullName evidence="2">Putative pectinesterase</fullName>
    </submittedName>
</protein>
<evidence type="ECO:0000256" key="1">
    <source>
        <dbReference type="SAM" id="SignalP"/>
    </source>
</evidence>
<reference evidence="3" key="1">
    <citation type="journal article" date="2020" name="Nat. Commun.">
        <title>Genome sequence of the cluster root forming white lupin.</title>
        <authorList>
            <person name="Hufnagel B."/>
            <person name="Marques A."/>
            <person name="Soriano A."/>
            <person name="Marques L."/>
            <person name="Divol F."/>
            <person name="Doumas P."/>
            <person name="Sallet E."/>
            <person name="Mancinotti D."/>
            <person name="Carrere S."/>
            <person name="Marande W."/>
            <person name="Arribat S."/>
            <person name="Keller J."/>
            <person name="Huneau C."/>
            <person name="Blein T."/>
            <person name="Aime D."/>
            <person name="Laguerre M."/>
            <person name="Taylor J."/>
            <person name="Schubert V."/>
            <person name="Nelson M."/>
            <person name="Geu-Flores F."/>
            <person name="Crespi M."/>
            <person name="Gallardo-Guerrero K."/>
            <person name="Delaux P.-M."/>
            <person name="Salse J."/>
            <person name="Berges H."/>
            <person name="Guyot R."/>
            <person name="Gouzy J."/>
            <person name="Peret B."/>
        </authorList>
    </citation>
    <scope>NUCLEOTIDE SEQUENCE [LARGE SCALE GENOMIC DNA]</scope>
    <source>
        <strain evidence="3">cv. Amiga</strain>
    </source>
</reference>
<dbReference type="AlphaFoldDB" id="A0A6A4PTK9"/>
<evidence type="ECO:0000313" key="2">
    <source>
        <dbReference type="EMBL" id="KAE9604636.1"/>
    </source>
</evidence>